<dbReference type="InterPro" id="IPR025820">
    <property type="entry name" value="NNMT/PNMT/TEMT_CS"/>
</dbReference>
<dbReference type="GO" id="GO:0032259">
    <property type="term" value="P:methylation"/>
    <property type="evidence" value="ECO:0007669"/>
    <property type="project" value="UniProtKB-KW"/>
</dbReference>
<evidence type="ECO:0000256" key="4">
    <source>
        <dbReference type="ARBA" id="ARBA00022691"/>
    </source>
</evidence>
<evidence type="ECO:0000256" key="3">
    <source>
        <dbReference type="ARBA" id="ARBA00022679"/>
    </source>
</evidence>
<dbReference type="GO" id="GO:0005829">
    <property type="term" value="C:cytosol"/>
    <property type="evidence" value="ECO:0007669"/>
    <property type="project" value="TreeGrafter"/>
</dbReference>
<sequence length="242" mass="27149">MESGFTSKDTYLSHFNPQDYLGKYYNFGSRHSAENEILRYLLKNIFKIFCLDKFGDLLIDIGSGPTIYQLLSACESFKEIIATDYTAQNLQELEKWLKKEPGAFDWSPVVTYVVCWFVCFRVKGPEKEEKLRQVVKQVLKCDVTQSRPLGAVPLPLADCLLSTLCLDATCPDLPAFSGGFLVIVGALKSSYYMIGEQRFSSLCLGREAVEAAVREISQCHSSTMADNEGLFSLVGREQSRSV</sequence>
<dbReference type="InterPro" id="IPR029063">
    <property type="entry name" value="SAM-dependent_MTases_sf"/>
</dbReference>
<dbReference type="Ensembl" id="ENSEAST00005010163.1">
    <property type="protein sequence ID" value="ENSEASP00005009347.1"/>
    <property type="gene ID" value="ENSEASG00005006680.1"/>
</dbReference>
<keyword evidence="3" id="KW-0808">Transferase</keyword>
<dbReference type="PANTHER" id="PTHR10867">
    <property type="entry name" value="NNMT/PNMT/TEMT FAMILY MEMBER"/>
    <property type="match status" value="1"/>
</dbReference>
<organism evidence="5">
    <name type="scientific">Equus asinus asinus</name>
    <dbReference type="NCBI Taxonomy" id="83772"/>
    <lineage>
        <taxon>Eukaryota</taxon>
        <taxon>Metazoa</taxon>
        <taxon>Chordata</taxon>
        <taxon>Craniata</taxon>
        <taxon>Vertebrata</taxon>
        <taxon>Euteleostomi</taxon>
        <taxon>Mammalia</taxon>
        <taxon>Eutheria</taxon>
        <taxon>Laurasiatheria</taxon>
        <taxon>Perissodactyla</taxon>
        <taxon>Equidae</taxon>
        <taxon>Equus</taxon>
    </lineage>
</organism>
<dbReference type="PROSITE" id="PS51681">
    <property type="entry name" value="SAM_MT_NNMT_PNMT_TEMT"/>
    <property type="match status" value="1"/>
</dbReference>
<evidence type="ECO:0000313" key="5">
    <source>
        <dbReference type="Ensembl" id="ENSEASP00005009347.1"/>
    </source>
</evidence>
<dbReference type="GO" id="GO:0008112">
    <property type="term" value="F:nicotinamide N-methyltransferase activity"/>
    <property type="evidence" value="ECO:0007669"/>
    <property type="project" value="TreeGrafter"/>
</dbReference>
<dbReference type="FunFam" id="3.40.50.150:FF:000065">
    <property type="entry name" value="Phenylethanolamine N-methyltransferase"/>
    <property type="match status" value="1"/>
</dbReference>
<evidence type="ECO:0000256" key="1">
    <source>
        <dbReference type="ARBA" id="ARBA00007996"/>
    </source>
</evidence>
<accession>A0A8C4LD06</accession>
<reference evidence="5" key="1">
    <citation type="submission" date="2023-03" db="UniProtKB">
        <authorList>
            <consortium name="Ensembl"/>
        </authorList>
    </citation>
    <scope>IDENTIFICATION</scope>
</reference>
<keyword evidence="2" id="KW-0489">Methyltransferase</keyword>
<dbReference type="Gene3D" id="3.40.50.150">
    <property type="entry name" value="Vaccinia Virus protein VP39"/>
    <property type="match status" value="1"/>
</dbReference>
<proteinExistence type="inferred from homology"/>
<comment type="similarity">
    <text evidence="1">Belongs to the class I-like SAM-binding methyltransferase superfamily. NNMT/PNMT/TEMT family.</text>
</comment>
<dbReference type="InterPro" id="IPR000940">
    <property type="entry name" value="NNMT_TEMT_trans"/>
</dbReference>
<keyword evidence="4" id="KW-0949">S-adenosyl-L-methionine</keyword>
<evidence type="ECO:0000256" key="2">
    <source>
        <dbReference type="ARBA" id="ARBA00022603"/>
    </source>
</evidence>
<dbReference type="Pfam" id="PF01234">
    <property type="entry name" value="NNMT_PNMT_TEMT"/>
    <property type="match status" value="1"/>
</dbReference>
<dbReference type="PANTHER" id="PTHR10867:SF32">
    <property type="entry name" value="NICOTINAMIDE N-METHYLTRANSFERASE"/>
    <property type="match status" value="1"/>
</dbReference>
<protein>
    <submittedName>
        <fullName evidence="5">Nicotinamide N-methyltransferase</fullName>
    </submittedName>
</protein>
<dbReference type="SUPFAM" id="SSF53335">
    <property type="entry name" value="S-adenosyl-L-methionine-dependent methyltransferases"/>
    <property type="match status" value="1"/>
</dbReference>
<name>A0A8C4LD06_EQUAS</name>
<dbReference type="PROSITE" id="PS01100">
    <property type="entry name" value="NNMT_PNMT_TEMT"/>
    <property type="match status" value="1"/>
</dbReference>
<gene>
    <name evidence="5" type="primary">NNMT</name>
</gene>
<dbReference type="AlphaFoldDB" id="A0A8C4LD06"/>
<dbReference type="OMA" id="CLESACY"/>